<dbReference type="Proteomes" id="UP000283426">
    <property type="component" value="Unassembled WGS sequence"/>
</dbReference>
<dbReference type="PANTHER" id="PTHR43394">
    <property type="entry name" value="ATP-DEPENDENT PERMEASE MDL1, MITOCHONDRIAL"/>
    <property type="match status" value="1"/>
</dbReference>
<keyword evidence="2" id="KW-0813">Transport</keyword>
<evidence type="ECO:0000256" key="4">
    <source>
        <dbReference type="ARBA" id="ARBA00022692"/>
    </source>
</evidence>
<dbReference type="EMBL" id="QRYW01000003">
    <property type="protein sequence ID" value="RGV30229.1"/>
    <property type="molecule type" value="Genomic_DNA"/>
</dbReference>
<evidence type="ECO:0000256" key="9">
    <source>
        <dbReference type="ARBA" id="ARBA00023136"/>
    </source>
</evidence>
<dbReference type="PROSITE" id="PS50990">
    <property type="entry name" value="PEPTIDASE_C39"/>
    <property type="match status" value="1"/>
</dbReference>
<dbReference type="InterPro" id="IPR036640">
    <property type="entry name" value="ABC1_TM_sf"/>
</dbReference>
<reference evidence="14 15" key="1">
    <citation type="submission" date="2018-08" db="EMBL/GenBank/DDBJ databases">
        <title>A genome reference for cultivated species of the human gut microbiota.</title>
        <authorList>
            <person name="Zou Y."/>
            <person name="Xue W."/>
            <person name="Luo G."/>
        </authorList>
    </citation>
    <scope>NUCLEOTIDE SEQUENCE [LARGE SCALE GENOMIC DNA]</scope>
    <source>
        <strain evidence="14 15">AF14-6AC</strain>
    </source>
</reference>
<dbReference type="FunFam" id="3.40.50.300:FF:000299">
    <property type="entry name" value="ABC transporter ATP-binding protein/permease"/>
    <property type="match status" value="1"/>
</dbReference>
<dbReference type="Pfam" id="PF00005">
    <property type="entry name" value="ABC_tran"/>
    <property type="match status" value="1"/>
</dbReference>
<keyword evidence="6" id="KW-0378">Hydrolase</keyword>
<evidence type="ECO:0000256" key="3">
    <source>
        <dbReference type="ARBA" id="ARBA00022475"/>
    </source>
</evidence>
<feature type="transmembrane region" description="Helical" evidence="10">
    <location>
        <begin position="285"/>
        <end position="306"/>
    </location>
</feature>
<feature type="domain" description="ABC transporter" evidence="11">
    <location>
        <begin position="494"/>
        <end position="730"/>
    </location>
</feature>
<dbReference type="InterPro" id="IPR003439">
    <property type="entry name" value="ABC_transporter-like_ATP-bd"/>
</dbReference>
<keyword evidence="9 10" id="KW-0472">Membrane</keyword>
<keyword evidence="4 10" id="KW-0812">Transmembrane</keyword>
<keyword evidence="8 10" id="KW-1133">Transmembrane helix</keyword>
<keyword evidence="3" id="KW-1003">Cell membrane</keyword>
<evidence type="ECO:0000259" key="11">
    <source>
        <dbReference type="PROSITE" id="PS50893"/>
    </source>
</evidence>
<evidence type="ECO:0000256" key="10">
    <source>
        <dbReference type="SAM" id="Phobius"/>
    </source>
</evidence>
<dbReference type="GO" id="GO:0008233">
    <property type="term" value="F:peptidase activity"/>
    <property type="evidence" value="ECO:0007669"/>
    <property type="project" value="InterPro"/>
</dbReference>
<dbReference type="SUPFAM" id="SSF90123">
    <property type="entry name" value="ABC transporter transmembrane region"/>
    <property type="match status" value="1"/>
</dbReference>
<protein>
    <submittedName>
        <fullName evidence="14">Peptidase domain-containing ABC transporter</fullName>
    </submittedName>
</protein>
<dbReference type="CDD" id="cd18571">
    <property type="entry name" value="ABC_6TM_peptidase_like"/>
    <property type="match status" value="1"/>
</dbReference>
<dbReference type="PANTHER" id="PTHR43394:SF1">
    <property type="entry name" value="ATP-BINDING CASSETTE SUB-FAMILY B MEMBER 10, MITOCHONDRIAL"/>
    <property type="match status" value="1"/>
</dbReference>
<evidence type="ECO:0000256" key="5">
    <source>
        <dbReference type="ARBA" id="ARBA00022741"/>
    </source>
</evidence>
<dbReference type="SMART" id="SM00382">
    <property type="entry name" value="AAA"/>
    <property type="match status" value="1"/>
</dbReference>
<evidence type="ECO:0000256" key="1">
    <source>
        <dbReference type="ARBA" id="ARBA00004651"/>
    </source>
</evidence>
<dbReference type="Gene3D" id="3.90.70.10">
    <property type="entry name" value="Cysteine proteinases"/>
    <property type="match status" value="1"/>
</dbReference>
<dbReference type="Pfam" id="PF00664">
    <property type="entry name" value="ABC_membrane"/>
    <property type="match status" value="1"/>
</dbReference>
<dbReference type="InterPro" id="IPR011527">
    <property type="entry name" value="ABC1_TM_dom"/>
</dbReference>
<sequence>MKIVNQQDAMDCGPACLAMVAGYYGQQIDREYLRVTCALGKEGVSLLGISRTAEKIGFKAIGIRLIFETLSEEVPLPCIVHWNQNHFVVVYKIKKHRKGKYTIHIADPGKGLVTYTKEEFCEHWISTQTNGEEKGIALLLEPTEQFYAQTDTEKTPTQSRTKFLWSYLKKYKRFFLQLILGLLLGSLLQLVFPFLTQTIVDTGIGGKDIGFVWLVLLAEMMLLFSRTAIDFVRSKILLHISTRINISLISDFFIKLMKLPMKFFDTKLLGDLLQRIEDHRRVEQFLTSSSLSLLFSFFTFLMFGIVLAIYNLYIFGIFLIGTALYAGWIVMFLKKRRQLDYKYFEQAGRNRNVTYQLINGMQEIKLQGCEQRKRWEWEDVQADLFKVNLQTLNLQQIQQVGSITINEVKNILITVLAATSVIQGNMTLGMMLAVQYIIGQLNSPVEQLIQFIYSWQDVSISLDRMNEIHTETNEENAERTRNNYTEESTDGHSIAIKDLSFKYDIYSPKDILSNIDLSIPNDKVTAIVGASGSGKTTLIKLLLGFYEPLKGSIHVGHTNLKEFNLGWWRSQCGAVMQEGYLFSDTIARNIAISDDEPDIERIRHAARVANIADYIEALPLAYNTMIGQDGQGISQGQRQRILIARVVYKNPMFVFLDEATNALDANNERAITENLSDFYKGKTVVVVAHRLSTVRNADQIVVLDEGKIVEVGTHEELTAKRGKYFALVKNQLELGN</sequence>
<dbReference type="AlphaFoldDB" id="A0A412WSQ0"/>
<feature type="transmembrane region" description="Helical" evidence="10">
    <location>
        <begin position="411"/>
        <end position="438"/>
    </location>
</feature>
<dbReference type="PROSITE" id="PS50929">
    <property type="entry name" value="ABC_TM1F"/>
    <property type="match status" value="1"/>
</dbReference>
<dbReference type="InterPro" id="IPR027417">
    <property type="entry name" value="P-loop_NTPase"/>
</dbReference>
<dbReference type="PROSITE" id="PS50893">
    <property type="entry name" value="ABC_TRANSPORTER_2"/>
    <property type="match status" value="1"/>
</dbReference>
<evidence type="ECO:0000256" key="6">
    <source>
        <dbReference type="ARBA" id="ARBA00022801"/>
    </source>
</evidence>
<dbReference type="PROSITE" id="PS00211">
    <property type="entry name" value="ABC_TRANSPORTER_1"/>
    <property type="match status" value="1"/>
</dbReference>
<dbReference type="SUPFAM" id="SSF52540">
    <property type="entry name" value="P-loop containing nucleoside triphosphate hydrolases"/>
    <property type="match status" value="1"/>
</dbReference>
<evidence type="ECO:0000313" key="15">
    <source>
        <dbReference type="Proteomes" id="UP000283426"/>
    </source>
</evidence>
<organism evidence="14 15">
    <name type="scientific">Odoribacter splanchnicus</name>
    <dbReference type="NCBI Taxonomy" id="28118"/>
    <lineage>
        <taxon>Bacteria</taxon>
        <taxon>Pseudomonadati</taxon>
        <taxon>Bacteroidota</taxon>
        <taxon>Bacteroidia</taxon>
        <taxon>Bacteroidales</taxon>
        <taxon>Odoribacteraceae</taxon>
        <taxon>Odoribacter</taxon>
    </lineage>
</organism>
<feature type="domain" description="ABC transmembrane type-1" evidence="12">
    <location>
        <begin position="178"/>
        <end position="457"/>
    </location>
</feature>
<feature type="transmembrane region" description="Helical" evidence="10">
    <location>
        <begin position="174"/>
        <end position="195"/>
    </location>
</feature>
<evidence type="ECO:0000256" key="7">
    <source>
        <dbReference type="ARBA" id="ARBA00022840"/>
    </source>
</evidence>
<accession>A0A412WSQ0</accession>
<dbReference type="GO" id="GO:0005886">
    <property type="term" value="C:plasma membrane"/>
    <property type="evidence" value="ECO:0007669"/>
    <property type="project" value="UniProtKB-SubCell"/>
</dbReference>
<feature type="transmembrane region" description="Helical" evidence="10">
    <location>
        <begin position="312"/>
        <end position="333"/>
    </location>
</feature>
<dbReference type="Gene3D" id="3.40.50.300">
    <property type="entry name" value="P-loop containing nucleotide triphosphate hydrolases"/>
    <property type="match status" value="1"/>
</dbReference>
<dbReference type="GO" id="GO:0006508">
    <property type="term" value="P:proteolysis"/>
    <property type="evidence" value="ECO:0007669"/>
    <property type="project" value="InterPro"/>
</dbReference>
<dbReference type="Pfam" id="PF03412">
    <property type="entry name" value="Peptidase_C39"/>
    <property type="match status" value="1"/>
</dbReference>
<proteinExistence type="predicted"/>
<evidence type="ECO:0000256" key="2">
    <source>
        <dbReference type="ARBA" id="ARBA00022448"/>
    </source>
</evidence>
<evidence type="ECO:0000313" key="14">
    <source>
        <dbReference type="EMBL" id="RGV30229.1"/>
    </source>
</evidence>
<dbReference type="CDD" id="cd02418">
    <property type="entry name" value="Peptidase_C39B"/>
    <property type="match status" value="1"/>
</dbReference>
<feature type="domain" description="Peptidase C39" evidence="13">
    <location>
        <begin position="6"/>
        <end position="131"/>
    </location>
</feature>
<dbReference type="Gene3D" id="1.20.1560.10">
    <property type="entry name" value="ABC transporter type 1, transmembrane domain"/>
    <property type="match status" value="1"/>
</dbReference>
<dbReference type="InterPro" id="IPR017871">
    <property type="entry name" value="ABC_transporter-like_CS"/>
</dbReference>
<keyword evidence="7" id="KW-0067">ATP-binding</keyword>
<evidence type="ECO:0000259" key="13">
    <source>
        <dbReference type="PROSITE" id="PS50990"/>
    </source>
</evidence>
<dbReference type="GO" id="GO:0015421">
    <property type="term" value="F:ABC-type oligopeptide transporter activity"/>
    <property type="evidence" value="ECO:0007669"/>
    <property type="project" value="TreeGrafter"/>
</dbReference>
<dbReference type="InterPro" id="IPR005074">
    <property type="entry name" value="Peptidase_C39"/>
</dbReference>
<dbReference type="GO" id="GO:0016887">
    <property type="term" value="F:ATP hydrolysis activity"/>
    <property type="evidence" value="ECO:0007669"/>
    <property type="project" value="InterPro"/>
</dbReference>
<name>A0A412WSQ0_9BACT</name>
<dbReference type="InterPro" id="IPR039421">
    <property type="entry name" value="Type_1_exporter"/>
</dbReference>
<comment type="caution">
    <text evidence="14">The sequence shown here is derived from an EMBL/GenBank/DDBJ whole genome shotgun (WGS) entry which is preliminary data.</text>
</comment>
<gene>
    <name evidence="14" type="ORF">DWW24_02185</name>
</gene>
<evidence type="ECO:0000256" key="8">
    <source>
        <dbReference type="ARBA" id="ARBA00022989"/>
    </source>
</evidence>
<dbReference type="InterPro" id="IPR003593">
    <property type="entry name" value="AAA+_ATPase"/>
</dbReference>
<dbReference type="GO" id="GO:0005524">
    <property type="term" value="F:ATP binding"/>
    <property type="evidence" value="ECO:0007669"/>
    <property type="project" value="UniProtKB-KW"/>
</dbReference>
<keyword evidence="5" id="KW-0547">Nucleotide-binding</keyword>
<feature type="transmembrane region" description="Helical" evidence="10">
    <location>
        <begin position="210"/>
        <end position="229"/>
    </location>
</feature>
<dbReference type="RefSeq" id="WP_118107181.1">
    <property type="nucleotide sequence ID" value="NZ_QRYW01000003.1"/>
</dbReference>
<comment type="subcellular location">
    <subcellularLocation>
        <location evidence="1">Cell membrane</location>
        <topology evidence="1">Multi-pass membrane protein</topology>
    </subcellularLocation>
</comment>
<evidence type="ECO:0000259" key="12">
    <source>
        <dbReference type="PROSITE" id="PS50929"/>
    </source>
</evidence>